<proteinExistence type="predicted"/>
<sequence length="131" mass="13800">MQIITRAIAALVIEGAGLMLAVAPAHATVYRSFTTFSWSGGPCIKALSPDIGNHTALTWDTVCPGGGFYQINETLVQSGQWIGVRIPLTDESQVNCTTWLGPQGGLMSVYANDSADSNLGSGEADCLRQVP</sequence>
<organism evidence="1 2">
    <name type="scientific">Mycobacterium fragae</name>
    <dbReference type="NCBI Taxonomy" id="1260918"/>
    <lineage>
        <taxon>Bacteria</taxon>
        <taxon>Bacillati</taxon>
        <taxon>Actinomycetota</taxon>
        <taxon>Actinomycetes</taxon>
        <taxon>Mycobacteriales</taxon>
        <taxon>Mycobacteriaceae</taxon>
        <taxon>Mycobacterium</taxon>
    </lineage>
</organism>
<evidence type="ECO:0000313" key="2">
    <source>
        <dbReference type="Proteomes" id="UP000194000"/>
    </source>
</evidence>
<accession>A0A1X1UJ23</accession>
<gene>
    <name evidence="1" type="ORF">AWC06_00770</name>
</gene>
<reference evidence="1 2" key="1">
    <citation type="submission" date="2016-01" db="EMBL/GenBank/DDBJ databases">
        <title>The new phylogeny of the genus Mycobacterium.</title>
        <authorList>
            <person name="Tarcisio F."/>
            <person name="Conor M."/>
            <person name="Antonella G."/>
            <person name="Elisabetta G."/>
            <person name="Giulia F.S."/>
            <person name="Sara T."/>
            <person name="Anna F."/>
            <person name="Clotilde B."/>
            <person name="Roberto B."/>
            <person name="Veronica D.S."/>
            <person name="Fabio R."/>
            <person name="Monica P."/>
            <person name="Olivier J."/>
            <person name="Enrico T."/>
            <person name="Nicola S."/>
        </authorList>
    </citation>
    <scope>NUCLEOTIDE SEQUENCE [LARGE SCALE GENOMIC DNA]</scope>
    <source>
        <strain evidence="1 2">DSM 45731</strain>
    </source>
</reference>
<dbReference type="EMBL" id="LQOW01000031">
    <property type="protein sequence ID" value="ORV56781.1"/>
    <property type="molecule type" value="Genomic_DNA"/>
</dbReference>
<keyword evidence="2" id="KW-1185">Reference proteome</keyword>
<protein>
    <submittedName>
        <fullName evidence="1">Uncharacterized protein</fullName>
    </submittedName>
</protein>
<name>A0A1X1UJ23_9MYCO</name>
<dbReference type="AlphaFoldDB" id="A0A1X1UJ23"/>
<comment type="caution">
    <text evidence="1">The sequence shown here is derived from an EMBL/GenBank/DDBJ whole genome shotgun (WGS) entry which is preliminary data.</text>
</comment>
<dbReference type="OrthoDB" id="9887095at2"/>
<evidence type="ECO:0000313" key="1">
    <source>
        <dbReference type="EMBL" id="ORV56781.1"/>
    </source>
</evidence>
<dbReference type="RefSeq" id="WP_085199591.1">
    <property type="nucleotide sequence ID" value="NZ_JACKVI010000012.1"/>
</dbReference>
<dbReference type="Proteomes" id="UP000194000">
    <property type="component" value="Unassembled WGS sequence"/>
</dbReference>